<feature type="region of interest" description="Disordered" evidence="3">
    <location>
        <begin position="767"/>
        <end position="804"/>
    </location>
</feature>
<feature type="compositionally biased region" description="Pro residues" evidence="3">
    <location>
        <begin position="394"/>
        <end position="404"/>
    </location>
</feature>
<keyword evidence="1" id="KW-0677">Repeat</keyword>
<organism evidence="5">
    <name type="scientific">Auxenochlorella protothecoides</name>
    <name type="common">Green microalga</name>
    <name type="synonym">Chlorella protothecoides</name>
    <dbReference type="NCBI Taxonomy" id="3075"/>
    <lineage>
        <taxon>Eukaryota</taxon>
        <taxon>Viridiplantae</taxon>
        <taxon>Chlorophyta</taxon>
        <taxon>core chlorophytes</taxon>
        <taxon>Trebouxiophyceae</taxon>
        <taxon>Chlorellales</taxon>
        <taxon>Chlorellaceae</taxon>
        <taxon>Auxenochlorella</taxon>
    </lineage>
</organism>
<feature type="region of interest" description="Disordered" evidence="3">
    <location>
        <begin position="1"/>
        <end position="85"/>
    </location>
</feature>
<evidence type="ECO:0000256" key="3">
    <source>
        <dbReference type="SAM" id="MobiDB-lite"/>
    </source>
</evidence>
<dbReference type="SMART" id="SM00441">
    <property type="entry name" value="FF"/>
    <property type="match status" value="3"/>
</dbReference>
<evidence type="ECO:0000313" key="5">
    <source>
        <dbReference type="EMBL" id="JAT76569.1"/>
    </source>
</evidence>
<feature type="region of interest" description="Disordered" evidence="3">
    <location>
        <begin position="509"/>
        <end position="537"/>
    </location>
</feature>
<dbReference type="EMBL" id="GDKF01002053">
    <property type="protein sequence ID" value="JAT76569.1"/>
    <property type="molecule type" value="Transcribed_RNA"/>
</dbReference>
<sequence>MDRPRPPSGRPARPPAGSNGTPPGAFHPNANQHPMGPPPFLQPRFAFPPSRAHPYHGPNPVRPPPPHRPSRAEEERQRQAAAAWTAHTSPAGVVYYYNSLTEESSYSRPPGFSEGVPTPATAVPVPASAESVPGTEWQEVTCTDGRRYYYHTTTSETSWKVPPEVTAARNRPPPLDPGKAAMLARAVAMGAEAAPEYQGALRTIRLGRGPLAHASGAVMPQAGAADAGPLLALPAPEAAAAGQDVEDEDVFFTEEDIGGATEAAEEAGLGSGGAEEPEGPVETDQGLTEAIPEEGAPAGTAASTTPGSTEVSHTPAGPIVSAAAANATASEAPGGLTQPDLPAGMAPPKAPAGMAPPQAPAGMAPARAPPGMAPPRLPTGMDAPELPTAMAPTRVPPGMAPPTLPAGLAPPVRPAGQPAQAALVAGDGSRPLDGATPPGAEILRQGLEMPGAAGKETARVALEAFEGLLRALGIHAFSRWEKEVPRMQADPRYKALPPTERRAAFEAYCAKQGSAKKPAQSGGGRGPPGLKPAGADAGEQLGEELPAADAEKAFMDLLRERQVTGSMEWSELQPELQGDPRAASVAPERQEALFGEHQSALRGAEAAQHAERAALEAKHAEAERRLEAERRAADARRLTAQRAAAATAFSTLLVESVRHADASWREAWPALRRDAQGRARDAALSRDEAEALFRRHVAELQDAAVDGYVDLLVELLLPLIPKDPEGSLPREATSWREAEVLLGDDPRFASLPGAQREGRWRRFVEDADWSRRHPDQPPRRHRRRQRGAPKREADAPSALDKAYTREYLEPAAKVARN</sequence>
<accession>A0A1D2ABG4</accession>
<protein>
    <recommendedName>
        <fullName evidence="4">WW domain-containing protein</fullName>
    </recommendedName>
</protein>
<dbReference type="PANTHER" id="PTHR15377">
    <property type="entry name" value="TRANSCRIPTION ELONGATION REGULATOR 1"/>
    <property type="match status" value="1"/>
</dbReference>
<dbReference type="AlphaFoldDB" id="A0A1D2ABG4"/>
<feature type="coiled-coil region" evidence="2">
    <location>
        <begin position="605"/>
        <end position="632"/>
    </location>
</feature>
<name>A0A1D2ABG4_AUXPR</name>
<dbReference type="Pfam" id="PF01846">
    <property type="entry name" value="FF"/>
    <property type="match status" value="2"/>
</dbReference>
<feature type="compositionally biased region" description="Basic residues" evidence="3">
    <location>
        <begin position="779"/>
        <end position="788"/>
    </location>
</feature>
<dbReference type="GO" id="GO:0003712">
    <property type="term" value="F:transcription coregulator activity"/>
    <property type="evidence" value="ECO:0007669"/>
    <property type="project" value="TreeGrafter"/>
</dbReference>
<feature type="compositionally biased region" description="Low complexity" evidence="3">
    <location>
        <begin position="342"/>
        <end position="366"/>
    </location>
</feature>
<feature type="region of interest" description="Disordered" evidence="3">
    <location>
        <begin position="296"/>
        <end position="315"/>
    </location>
</feature>
<dbReference type="SUPFAM" id="SSF81698">
    <property type="entry name" value="FF domain"/>
    <property type="match status" value="3"/>
</dbReference>
<feature type="region of interest" description="Disordered" evidence="3">
    <location>
        <begin position="263"/>
        <end position="285"/>
    </location>
</feature>
<dbReference type="PANTHER" id="PTHR15377:SF3">
    <property type="entry name" value="WW DOMAIN-CONTAINING PROTEIN"/>
    <property type="match status" value="1"/>
</dbReference>
<dbReference type="GO" id="GO:0005634">
    <property type="term" value="C:nucleus"/>
    <property type="evidence" value="ECO:0007669"/>
    <property type="project" value="TreeGrafter"/>
</dbReference>
<feature type="compositionally biased region" description="Low complexity" evidence="3">
    <location>
        <begin position="296"/>
        <end position="310"/>
    </location>
</feature>
<evidence type="ECO:0000259" key="4">
    <source>
        <dbReference type="PROSITE" id="PS50020"/>
    </source>
</evidence>
<feature type="region of interest" description="Disordered" evidence="3">
    <location>
        <begin position="325"/>
        <end position="440"/>
    </location>
</feature>
<feature type="domain" description="WW" evidence="4">
    <location>
        <begin position="78"/>
        <end position="111"/>
    </location>
</feature>
<gene>
    <name evidence="5" type="ORF">g.4909</name>
</gene>
<dbReference type="Gene3D" id="1.10.10.440">
    <property type="entry name" value="FF domain"/>
    <property type="match status" value="3"/>
</dbReference>
<dbReference type="InterPro" id="IPR045148">
    <property type="entry name" value="TCRG1-like"/>
</dbReference>
<keyword evidence="2" id="KW-0175">Coiled coil</keyword>
<dbReference type="InterPro" id="IPR036020">
    <property type="entry name" value="WW_dom_sf"/>
</dbReference>
<reference evidence="5" key="1">
    <citation type="submission" date="2015-08" db="EMBL/GenBank/DDBJ databases">
        <authorList>
            <person name="Babu N.S."/>
            <person name="Beckwith C.J."/>
            <person name="Beseler K.G."/>
            <person name="Brison A."/>
            <person name="Carone J.V."/>
            <person name="Caskin T.P."/>
            <person name="Diamond M."/>
            <person name="Durham M.E."/>
            <person name="Foxe J.M."/>
            <person name="Go M."/>
            <person name="Henderson B.A."/>
            <person name="Jones I.B."/>
            <person name="McGettigan J.A."/>
            <person name="Micheletti S.J."/>
            <person name="Nasrallah M.E."/>
            <person name="Ortiz D."/>
            <person name="Piller C.R."/>
            <person name="Privatt S.R."/>
            <person name="Schneider S.L."/>
            <person name="Sharp S."/>
            <person name="Smith T.C."/>
            <person name="Stanton J.D."/>
            <person name="Ullery H.E."/>
            <person name="Wilson R.J."/>
            <person name="Serrano M.G."/>
            <person name="Buck G."/>
            <person name="Lee V."/>
            <person name="Wang Y."/>
            <person name="Carvalho R."/>
            <person name="Voegtly L."/>
            <person name="Shi R."/>
            <person name="Duckworth R."/>
            <person name="Johnson A."/>
            <person name="Loviza R."/>
            <person name="Walstead R."/>
            <person name="Shah Z."/>
            <person name="Kiflezghi M."/>
            <person name="Wade K."/>
            <person name="Ball S.L."/>
            <person name="Bradley K.W."/>
            <person name="Asai D.J."/>
            <person name="Bowman C.A."/>
            <person name="Russell D.A."/>
            <person name="Pope W.H."/>
            <person name="Jacobs-Sera D."/>
            <person name="Hendrix R.W."/>
            <person name="Hatfull G.F."/>
        </authorList>
    </citation>
    <scope>NUCLEOTIDE SEQUENCE</scope>
</reference>
<dbReference type="InterPro" id="IPR001202">
    <property type="entry name" value="WW_dom"/>
</dbReference>
<dbReference type="SUPFAM" id="SSF51045">
    <property type="entry name" value="WW domain"/>
    <property type="match status" value="2"/>
</dbReference>
<dbReference type="PROSITE" id="PS01159">
    <property type="entry name" value="WW_DOMAIN_1"/>
    <property type="match status" value="2"/>
</dbReference>
<dbReference type="CDD" id="cd00201">
    <property type="entry name" value="WW"/>
    <property type="match status" value="2"/>
</dbReference>
<evidence type="ECO:0000256" key="1">
    <source>
        <dbReference type="ARBA" id="ARBA00022737"/>
    </source>
</evidence>
<dbReference type="PROSITE" id="PS50020">
    <property type="entry name" value="WW_DOMAIN_2"/>
    <property type="match status" value="2"/>
</dbReference>
<feature type="domain" description="WW" evidence="4">
    <location>
        <begin position="137"/>
        <end position="164"/>
    </location>
</feature>
<feature type="compositionally biased region" description="Pro residues" evidence="3">
    <location>
        <begin position="367"/>
        <end position="377"/>
    </location>
</feature>
<dbReference type="InterPro" id="IPR036517">
    <property type="entry name" value="FF_domain_sf"/>
</dbReference>
<proteinExistence type="predicted"/>
<feature type="compositionally biased region" description="Pro residues" evidence="3">
    <location>
        <begin position="1"/>
        <end position="14"/>
    </location>
</feature>
<dbReference type="Gene3D" id="2.20.70.10">
    <property type="match status" value="2"/>
</dbReference>
<feature type="compositionally biased region" description="Basic and acidic residues" evidence="3">
    <location>
        <begin position="767"/>
        <end position="778"/>
    </location>
</feature>
<dbReference type="SMART" id="SM00456">
    <property type="entry name" value="WW"/>
    <property type="match status" value="2"/>
</dbReference>
<dbReference type="GO" id="GO:0070063">
    <property type="term" value="F:RNA polymerase binding"/>
    <property type="evidence" value="ECO:0007669"/>
    <property type="project" value="InterPro"/>
</dbReference>
<evidence type="ECO:0000256" key="2">
    <source>
        <dbReference type="SAM" id="Coils"/>
    </source>
</evidence>
<dbReference type="InterPro" id="IPR002713">
    <property type="entry name" value="FF_domain"/>
</dbReference>